<accession>A0A5B0QVM3</accession>
<evidence type="ECO:0000313" key="3">
    <source>
        <dbReference type="Proteomes" id="UP000324748"/>
    </source>
</evidence>
<evidence type="ECO:0000256" key="1">
    <source>
        <dbReference type="SAM" id="MobiDB-lite"/>
    </source>
</evidence>
<keyword evidence="3" id="KW-1185">Reference proteome</keyword>
<feature type="region of interest" description="Disordered" evidence="1">
    <location>
        <begin position="1"/>
        <end position="47"/>
    </location>
</feature>
<feature type="region of interest" description="Disordered" evidence="1">
    <location>
        <begin position="63"/>
        <end position="83"/>
    </location>
</feature>
<proteinExistence type="predicted"/>
<sequence>MKAQYSKLSRLDQYSTKPNIDHRLGRPEIRERSQSPGVFQPFPADRMESENTVRMVIDRHQSCFPTSSKKTPDTRTSFGIGEASRGDRINFDLEVEQASSFGSEKGNNDRF</sequence>
<dbReference type="Proteomes" id="UP000324748">
    <property type="component" value="Unassembled WGS sequence"/>
</dbReference>
<reference evidence="2 3" key="1">
    <citation type="submission" date="2019-05" db="EMBL/GenBank/DDBJ databases">
        <title>Emergence of the Ug99 lineage of the wheat stem rust pathogen through somatic hybridization.</title>
        <authorList>
            <person name="Li F."/>
            <person name="Upadhyaya N.M."/>
            <person name="Sperschneider J."/>
            <person name="Matny O."/>
            <person name="Nguyen-Phuc H."/>
            <person name="Mago R."/>
            <person name="Raley C."/>
            <person name="Miller M.E."/>
            <person name="Silverstein K.A.T."/>
            <person name="Henningsen E."/>
            <person name="Hirsch C.D."/>
            <person name="Visser B."/>
            <person name="Pretorius Z.A."/>
            <person name="Steffenson B.J."/>
            <person name="Schwessinger B."/>
            <person name="Dodds P.N."/>
            <person name="Figueroa M."/>
        </authorList>
    </citation>
    <scope>NUCLEOTIDE SEQUENCE [LARGE SCALE GENOMIC DNA]</scope>
    <source>
        <strain evidence="2">21-0</strain>
    </source>
</reference>
<dbReference type="EMBL" id="VSWC01000002">
    <property type="protein sequence ID" value="KAA1117351.1"/>
    <property type="molecule type" value="Genomic_DNA"/>
</dbReference>
<dbReference type="AlphaFoldDB" id="A0A5B0QVM3"/>
<gene>
    <name evidence="2" type="ORF">PGT21_004431</name>
</gene>
<evidence type="ECO:0000313" key="2">
    <source>
        <dbReference type="EMBL" id="KAA1117351.1"/>
    </source>
</evidence>
<organism evidence="2 3">
    <name type="scientific">Puccinia graminis f. sp. tritici</name>
    <dbReference type="NCBI Taxonomy" id="56615"/>
    <lineage>
        <taxon>Eukaryota</taxon>
        <taxon>Fungi</taxon>
        <taxon>Dikarya</taxon>
        <taxon>Basidiomycota</taxon>
        <taxon>Pucciniomycotina</taxon>
        <taxon>Pucciniomycetes</taxon>
        <taxon>Pucciniales</taxon>
        <taxon>Pucciniaceae</taxon>
        <taxon>Puccinia</taxon>
    </lineage>
</organism>
<feature type="compositionally biased region" description="Polar residues" evidence="1">
    <location>
        <begin position="63"/>
        <end position="77"/>
    </location>
</feature>
<name>A0A5B0QVM3_PUCGR</name>
<protein>
    <submittedName>
        <fullName evidence="2">Uncharacterized protein</fullName>
    </submittedName>
</protein>
<feature type="compositionally biased region" description="Basic and acidic residues" evidence="1">
    <location>
        <begin position="19"/>
        <end position="33"/>
    </location>
</feature>
<comment type="caution">
    <text evidence="2">The sequence shown here is derived from an EMBL/GenBank/DDBJ whole genome shotgun (WGS) entry which is preliminary data.</text>
</comment>